<evidence type="ECO:0000313" key="3">
    <source>
        <dbReference type="RefSeq" id="XP_027265398.1"/>
    </source>
</evidence>
<organism evidence="2 3">
    <name type="scientific">Cricetulus griseus</name>
    <name type="common">Chinese hamster</name>
    <name type="synonym">Cricetulus barabensis griseus</name>
    <dbReference type="NCBI Taxonomy" id="10029"/>
    <lineage>
        <taxon>Eukaryota</taxon>
        <taxon>Metazoa</taxon>
        <taxon>Chordata</taxon>
        <taxon>Craniata</taxon>
        <taxon>Vertebrata</taxon>
        <taxon>Euteleostomi</taxon>
        <taxon>Mammalia</taxon>
        <taxon>Eutheria</taxon>
        <taxon>Euarchontoglires</taxon>
        <taxon>Glires</taxon>
        <taxon>Rodentia</taxon>
        <taxon>Myomorpha</taxon>
        <taxon>Muroidea</taxon>
        <taxon>Cricetidae</taxon>
        <taxon>Cricetinae</taxon>
        <taxon>Cricetulus</taxon>
    </lineage>
</organism>
<feature type="region of interest" description="Disordered" evidence="1">
    <location>
        <begin position="55"/>
        <end position="112"/>
    </location>
</feature>
<reference evidence="2" key="1">
    <citation type="journal article" date="2018" name="Biotechnol. Bioeng.">
        <title>A reference genome of the Chinese hamster based on a hybrid assembly strategy.</title>
        <authorList>
            <person name="Rupp O."/>
            <person name="MacDonald M.L."/>
            <person name="Li S."/>
            <person name="Dhiman H."/>
            <person name="Polson S."/>
            <person name="Griep S."/>
            <person name="Heffner K."/>
            <person name="Hernandez I."/>
            <person name="Brinkrolf K."/>
            <person name="Jadhav V."/>
            <person name="Samoudi M."/>
            <person name="Hao H."/>
            <person name="Kingham B."/>
            <person name="Goesmann A."/>
            <person name="Betenbaugh M.J."/>
            <person name="Lewis N.E."/>
            <person name="Borth N."/>
            <person name="Lee K.H."/>
        </authorList>
    </citation>
    <scope>NUCLEOTIDE SEQUENCE [LARGE SCALE GENOMIC DNA]</scope>
    <source>
        <strain evidence="2">17A/GY</strain>
    </source>
</reference>
<protein>
    <submittedName>
        <fullName evidence="3">Uncharacterized protein C9orf153 homolog</fullName>
    </submittedName>
</protein>
<name>A0A9J7FQ20_CRIGR</name>
<gene>
    <name evidence="3" type="primary">CUNH9orf153</name>
</gene>
<dbReference type="Pfam" id="PF17673">
    <property type="entry name" value="DUF5532"/>
    <property type="match status" value="1"/>
</dbReference>
<dbReference type="PANTHER" id="PTHR37353:SF1">
    <property type="entry name" value="RIKEN CDNA 4921517D22 GENE"/>
    <property type="match status" value="1"/>
</dbReference>
<evidence type="ECO:0000313" key="2">
    <source>
        <dbReference type="Proteomes" id="UP001108280"/>
    </source>
</evidence>
<keyword evidence="2" id="KW-1185">Reference proteome</keyword>
<feature type="compositionally biased region" description="Basic and acidic residues" evidence="1">
    <location>
        <begin position="63"/>
        <end position="90"/>
    </location>
</feature>
<evidence type="ECO:0000256" key="1">
    <source>
        <dbReference type="SAM" id="MobiDB-lite"/>
    </source>
</evidence>
<reference evidence="2" key="2">
    <citation type="journal article" date="2020" name="Biotechnol. Bioeng.">
        <title>Chromosome-scale scaffolds for the Chinese hamster reference genome assembly to facilitate the study of the CHO epigenome.</title>
        <authorList>
            <person name="Hilliard W."/>
            <person name="MacDonald M."/>
            <person name="Lee K.H."/>
        </authorList>
    </citation>
    <scope>NUCLEOTIDE SEQUENCE [LARGE SCALE GENOMIC DNA]</scope>
    <source>
        <strain evidence="2">17A/GY</strain>
    </source>
</reference>
<dbReference type="PANTHER" id="PTHR37353">
    <property type="entry name" value="RIKEN CDNA 4921517D22 GENE"/>
    <property type="match status" value="1"/>
</dbReference>
<dbReference type="OrthoDB" id="9945674at2759"/>
<dbReference type="GeneID" id="100772327"/>
<dbReference type="Proteomes" id="UP001108280">
    <property type="component" value="Chromosome 3"/>
</dbReference>
<dbReference type="AlphaFoldDB" id="A0A9J7FQ20"/>
<proteinExistence type="predicted"/>
<dbReference type="InterPro" id="IPR040022">
    <property type="entry name" value="C9orf153-like"/>
</dbReference>
<feature type="compositionally biased region" description="Acidic residues" evidence="1">
    <location>
        <begin position="91"/>
        <end position="105"/>
    </location>
</feature>
<sequence>MPESEWRLHWAIGPSSWLPELYDSAKNFSKESKKSNFQKICRTSLEEARQLLDKNLNATSSCDTDKRKDKPLPAIQTREKEEKDEKKGEDEEHGEEEEKEKEEEEKEKPKSMADVLHHSLLKGFLFPLEQIAKTQKRLVQVGIPPPVHTFPYEFRADEVEVTQKKPTSRKRTSSATFHKLLLDSVTPDRLVYEDKLIRFFPPEPGKQFLDLVDLEWRYFKGLASWGRVRRGLSFIDIQFTSEKRFVESQGMSGMLSPPLVRKTLMYPQTECHKDGFYHFKWNT</sequence>
<dbReference type="RefSeq" id="XP_007605754.2">
    <property type="nucleotide sequence ID" value="XM_007607564.2"/>
</dbReference>
<dbReference type="RefSeq" id="XP_027265398.1">
    <property type="nucleotide sequence ID" value="XM_027409597.1"/>
</dbReference>
<dbReference type="CTD" id="123521604"/>
<reference evidence="3" key="3">
    <citation type="submission" date="2025-08" db="UniProtKB">
        <authorList>
            <consortium name="RefSeq"/>
        </authorList>
    </citation>
    <scope>IDENTIFICATION</scope>
    <source>
        <strain evidence="3">17A/GY</strain>
        <tissue evidence="3">Liver</tissue>
    </source>
</reference>
<dbReference type="KEGG" id="cge:100772327"/>
<accession>A0A9J7FQ20</accession>